<evidence type="ECO:0000256" key="2">
    <source>
        <dbReference type="SAM" id="Phobius"/>
    </source>
</evidence>
<dbReference type="RefSeq" id="WP_213542170.1">
    <property type="nucleotide sequence ID" value="NZ_AP023418.1"/>
</dbReference>
<gene>
    <name evidence="4" type="ORF">MM50RIKEN_12070</name>
</gene>
<feature type="transmembrane region" description="Helical" evidence="2">
    <location>
        <begin position="84"/>
        <end position="108"/>
    </location>
</feature>
<dbReference type="InterPro" id="IPR004474">
    <property type="entry name" value="LytR_CpsA_psr"/>
</dbReference>
<name>A0A810Q0K0_9FIRM</name>
<dbReference type="PANTHER" id="PTHR33392:SF6">
    <property type="entry name" value="POLYISOPRENYL-TEICHOIC ACID--PEPTIDOGLYCAN TEICHOIC ACID TRANSFERASE TAGU"/>
    <property type="match status" value="1"/>
</dbReference>
<evidence type="ECO:0000313" key="5">
    <source>
        <dbReference type="Proteomes" id="UP000681035"/>
    </source>
</evidence>
<sequence length="509" mass="55844">MSRHYSSRSYGGYGSPRRRTGADRFGILTFFLLLISSGFLAARLLTTGVLTQKLTLLLLSVLAGLNVLFAVTQLPRWRNKLWKLVLGLVALVLSAGMIYATVATNAVLETLSRVSSTGSVKTVVVRVRENDSAQEIGDTFGYTYGYLAQTDTDTTDALLTHLEEGLGQVKTKSYDTPTALADALYNREVDAVILGKGMVSTLKQTDGYKDFTSRTREIYTYDVTHESDTIAPNANISRQPFVVYCSGTDERISDTLLNTRSDANILAVVNPSTHKILLVNVPRDYYLPLPFNGEMDKLTHFSVYSDKGMDEPIEALNTLLGVKADYYARVNFSGLMDIVDALGGIDVTSPVDFTTVAMEMPNENGDGGYHDEAFTFTEGVNHLNGREALAFSRERSAFAQGDVQRGRNQMAVLQAIIDKATSPAILSGYQDVLKAVSDSVLTNMPQQDILKLVKLQLEDKVDWDISTYTLSGTTDMQDCFTTGFPLSVLVPDESSVAAARRMIRELING</sequence>
<dbReference type="EMBL" id="AP023418">
    <property type="protein sequence ID" value="BCK81444.1"/>
    <property type="molecule type" value="Genomic_DNA"/>
</dbReference>
<dbReference type="Gene3D" id="3.40.190.10">
    <property type="entry name" value="Periplasmic binding protein-like II"/>
    <property type="match status" value="1"/>
</dbReference>
<dbReference type="Pfam" id="PF03816">
    <property type="entry name" value="LytR_cpsA_psr"/>
    <property type="match status" value="1"/>
</dbReference>
<dbReference type="PANTHER" id="PTHR33392">
    <property type="entry name" value="POLYISOPRENYL-TEICHOIC ACID--PEPTIDOGLYCAN TEICHOIC ACID TRANSFERASE TAGU"/>
    <property type="match status" value="1"/>
</dbReference>
<accession>A0A810Q0K0</accession>
<evidence type="ECO:0000256" key="1">
    <source>
        <dbReference type="ARBA" id="ARBA00006068"/>
    </source>
</evidence>
<feature type="transmembrane region" description="Helical" evidence="2">
    <location>
        <begin position="54"/>
        <end position="72"/>
    </location>
</feature>
<evidence type="ECO:0000313" key="4">
    <source>
        <dbReference type="EMBL" id="BCK81444.1"/>
    </source>
</evidence>
<protein>
    <recommendedName>
        <fullName evidence="3">Cell envelope-related transcriptional attenuator domain-containing protein</fullName>
    </recommendedName>
</protein>
<organism evidence="4 5">
    <name type="scientific">Vescimonas coprocola</name>
    <dbReference type="NCBI Taxonomy" id="2714355"/>
    <lineage>
        <taxon>Bacteria</taxon>
        <taxon>Bacillati</taxon>
        <taxon>Bacillota</taxon>
        <taxon>Clostridia</taxon>
        <taxon>Eubacteriales</taxon>
        <taxon>Oscillospiraceae</taxon>
        <taxon>Vescimonas</taxon>
    </lineage>
</organism>
<evidence type="ECO:0000259" key="3">
    <source>
        <dbReference type="Pfam" id="PF03816"/>
    </source>
</evidence>
<dbReference type="KEGG" id="vcop:MM50RIKEN_12070"/>
<proteinExistence type="inferred from homology"/>
<keyword evidence="2" id="KW-0472">Membrane</keyword>
<keyword evidence="2" id="KW-1133">Transmembrane helix</keyword>
<dbReference type="InterPro" id="IPR050922">
    <property type="entry name" value="LytR/CpsA/Psr_CW_biosynth"/>
</dbReference>
<keyword evidence="2" id="KW-0812">Transmembrane</keyword>
<dbReference type="AlphaFoldDB" id="A0A810Q0K0"/>
<keyword evidence="5" id="KW-1185">Reference proteome</keyword>
<feature type="transmembrane region" description="Helical" evidence="2">
    <location>
        <begin position="21"/>
        <end position="42"/>
    </location>
</feature>
<reference evidence="4" key="1">
    <citation type="submission" date="2020-09" db="EMBL/GenBank/DDBJ databases">
        <title>New species isolated from human feces.</title>
        <authorList>
            <person name="Kitahara M."/>
            <person name="Shigeno Y."/>
            <person name="Shime M."/>
            <person name="Matsumoto Y."/>
            <person name="Nakamura S."/>
            <person name="Motooka D."/>
            <person name="Fukuoka S."/>
            <person name="Nishikawa H."/>
            <person name="Benno Y."/>
        </authorList>
    </citation>
    <scope>NUCLEOTIDE SEQUENCE</scope>
    <source>
        <strain evidence="4">MM50</strain>
    </source>
</reference>
<feature type="domain" description="Cell envelope-related transcriptional attenuator" evidence="3">
    <location>
        <begin position="260"/>
        <end position="421"/>
    </location>
</feature>
<dbReference type="Proteomes" id="UP000681035">
    <property type="component" value="Chromosome"/>
</dbReference>
<comment type="similarity">
    <text evidence="1">Belongs to the LytR/CpsA/Psr (LCP) family.</text>
</comment>
<dbReference type="NCBIfam" id="TIGR00350">
    <property type="entry name" value="lytR_cpsA_psr"/>
    <property type="match status" value="1"/>
</dbReference>
<dbReference type="Gene3D" id="3.40.630.190">
    <property type="entry name" value="LCP protein"/>
    <property type="match status" value="1"/>
</dbReference>